<dbReference type="InterPro" id="IPR006571">
    <property type="entry name" value="TLDc_dom"/>
</dbReference>
<gene>
    <name evidence="3" type="ORF">C2G38_2068551</name>
</gene>
<keyword evidence="1" id="KW-0472">Membrane</keyword>
<keyword evidence="4" id="KW-1185">Reference proteome</keyword>
<organism evidence="3 4">
    <name type="scientific">Gigaspora rosea</name>
    <dbReference type="NCBI Taxonomy" id="44941"/>
    <lineage>
        <taxon>Eukaryota</taxon>
        <taxon>Fungi</taxon>
        <taxon>Fungi incertae sedis</taxon>
        <taxon>Mucoromycota</taxon>
        <taxon>Glomeromycotina</taxon>
        <taxon>Glomeromycetes</taxon>
        <taxon>Diversisporales</taxon>
        <taxon>Gigasporaceae</taxon>
        <taxon>Gigaspora</taxon>
    </lineage>
</organism>
<dbReference type="PROSITE" id="PS51886">
    <property type="entry name" value="TLDC"/>
    <property type="match status" value="1"/>
</dbReference>
<keyword evidence="1" id="KW-0812">Transmembrane</keyword>
<proteinExistence type="predicted"/>
<evidence type="ECO:0000256" key="1">
    <source>
        <dbReference type="SAM" id="Phobius"/>
    </source>
</evidence>
<accession>A0A397VYB4</accession>
<evidence type="ECO:0000313" key="3">
    <source>
        <dbReference type="EMBL" id="RIB25003.1"/>
    </source>
</evidence>
<dbReference type="OrthoDB" id="298084at2759"/>
<evidence type="ECO:0000259" key="2">
    <source>
        <dbReference type="PROSITE" id="PS51886"/>
    </source>
</evidence>
<keyword evidence="1" id="KW-1133">Transmembrane helix</keyword>
<comment type="caution">
    <text evidence="3">The sequence shown here is derived from an EMBL/GenBank/DDBJ whole genome shotgun (WGS) entry which is preliminary data.</text>
</comment>
<dbReference type="Pfam" id="PF07534">
    <property type="entry name" value="TLD"/>
    <property type="match status" value="1"/>
</dbReference>
<sequence length="264" mass="31435">MQYRFKDIPFEFKLIYQASRENFSVNKFHMNCDFKGPTIVTIKIRNSNEIIGGYNPLDWGENNENNDYDFKKSSKSFIFSLFSLNNGAIPRLSSISYQKEAIVWSSARGPCFGFKDLWIENNSSQRSALGISEQLSYETGIINKHVFEIEEYEVFQVIHKESSFKVNFNRTVDFIERFKMRTVAFIVKTSKRIFRFIVGTFKLIKNIFITLFKLIINIFIVIIIVIMFMFMRIFEFIVYYLKLFGQRLRDCIYTIKFENPYREI</sequence>
<evidence type="ECO:0000313" key="4">
    <source>
        <dbReference type="Proteomes" id="UP000266673"/>
    </source>
</evidence>
<dbReference type="AlphaFoldDB" id="A0A397VYB4"/>
<dbReference type="EMBL" id="QKWP01000192">
    <property type="protein sequence ID" value="RIB25003.1"/>
    <property type="molecule type" value="Genomic_DNA"/>
</dbReference>
<dbReference type="Proteomes" id="UP000266673">
    <property type="component" value="Unassembled WGS sequence"/>
</dbReference>
<name>A0A397VYB4_9GLOM</name>
<protein>
    <recommendedName>
        <fullName evidence="2">TLDc domain-containing protein</fullName>
    </recommendedName>
</protein>
<feature type="transmembrane region" description="Helical" evidence="1">
    <location>
        <begin position="218"/>
        <end position="241"/>
    </location>
</feature>
<feature type="domain" description="TLDc" evidence="2">
    <location>
        <begin position="1"/>
        <end position="158"/>
    </location>
</feature>
<reference evidence="3 4" key="1">
    <citation type="submission" date="2018-06" db="EMBL/GenBank/DDBJ databases">
        <title>Comparative genomics reveals the genomic features of Rhizophagus irregularis, R. cerebriforme, R. diaphanum and Gigaspora rosea, and their symbiotic lifestyle signature.</title>
        <authorList>
            <person name="Morin E."/>
            <person name="San Clemente H."/>
            <person name="Chen E.C.H."/>
            <person name="De La Providencia I."/>
            <person name="Hainaut M."/>
            <person name="Kuo A."/>
            <person name="Kohler A."/>
            <person name="Murat C."/>
            <person name="Tang N."/>
            <person name="Roy S."/>
            <person name="Loubradou J."/>
            <person name="Henrissat B."/>
            <person name="Grigoriev I.V."/>
            <person name="Corradi N."/>
            <person name="Roux C."/>
            <person name="Martin F.M."/>
        </authorList>
    </citation>
    <scope>NUCLEOTIDE SEQUENCE [LARGE SCALE GENOMIC DNA]</scope>
    <source>
        <strain evidence="3 4">DAOM 194757</strain>
    </source>
</reference>